<dbReference type="PROSITE" id="PS51645">
    <property type="entry name" value="PHR_CRY_ALPHA_BETA"/>
    <property type="match status" value="1"/>
</dbReference>
<dbReference type="SUPFAM" id="SSF48173">
    <property type="entry name" value="Cryptochrome/photolyase FAD-binding domain"/>
    <property type="match status" value="1"/>
</dbReference>
<dbReference type="GO" id="GO:0003904">
    <property type="term" value="F:deoxyribodipyrimidine photo-lyase activity"/>
    <property type="evidence" value="ECO:0007669"/>
    <property type="project" value="UniProtKB-EC"/>
</dbReference>
<dbReference type="RefSeq" id="WP_382167553.1">
    <property type="nucleotide sequence ID" value="NZ_JBHTBR010000005.1"/>
</dbReference>
<dbReference type="Pfam" id="PF03441">
    <property type="entry name" value="FAD_binding_7"/>
    <property type="match status" value="1"/>
</dbReference>
<dbReference type="InterPro" id="IPR002081">
    <property type="entry name" value="Cryptochrome/DNA_photolyase_1"/>
</dbReference>
<keyword evidence="8" id="KW-0456">Lyase</keyword>
<evidence type="ECO:0000259" key="7">
    <source>
        <dbReference type="PROSITE" id="PS51645"/>
    </source>
</evidence>
<evidence type="ECO:0000256" key="2">
    <source>
        <dbReference type="ARBA" id="ARBA00001974"/>
    </source>
</evidence>
<proteinExistence type="inferred from homology"/>
<protein>
    <submittedName>
        <fullName evidence="8">Cryptochrome/photolyase family protein</fullName>
        <ecNumber evidence="8">4.1.99.3</ecNumber>
    </submittedName>
</protein>
<evidence type="ECO:0000256" key="5">
    <source>
        <dbReference type="ARBA" id="ARBA00022991"/>
    </source>
</evidence>
<dbReference type="PANTHER" id="PTHR11455">
    <property type="entry name" value="CRYPTOCHROME"/>
    <property type="match status" value="1"/>
</dbReference>
<dbReference type="Gene3D" id="1.25.40.80">
    <property type="match status" value="1"/>
</dbReference>
<gene>
    <name evidence="8" type="ORF">ACFQS8_11580</name>
</gene>
<evidence type="ECO:0000313" key="9">
    <source>
        <dbReference type="Proteomes" id="UP001596492"/>
    </source>
</evidence>
<dbReference type="InterPro" id="IPR005101">
    <property type="entry name" value="Cryptochr/Photolyase_FAD-bd"/>
</dbReference>
<dbReference type="Proteomes" id="UP001596492">
    <property type="component" value="Unassembled WGS sequence"/>
</dbReference>
<feature type="domain" description="Photolyase/cryptochrome alpha/beta" evidence="7">
    <location>
        <begin position="1"/>
        <end position="127"/>
    </location>
</feature>
<dbReference type="PRINTS" id="PR00147">
    <property type="entry name" value="DNAPHOTLYASE"/>
</dbReference>
<comment type="similarity">
    <text evidence="6">Belongs to the DNA photolyase family.</text>
</comment>
<evidence type="ECO:0000256" key="1">
    <source>
        <dbReference type="ARBA" id="ARBA00001932"/>
    </source>
</evidence>
<comment type="cofactor">
    <cofactor evidence="2">
        <name>FAD</name>
        <dbReference type="ChEBI" id="CHEBI:57692"/>
    </cofactor>
</comment>
<dbReference type="Gene3D" id="1.10.579.10">
    <property type="entry name" value="DNA Cyclobutane Dipyrimidine Photolyase, subunit A, domain 3"/>
    <property type="match status" value="1"/>
</dbReference>
<dbReference type="InterPro" id="IPR014729">
    <property type="entry name" value="Rossmann-like_a/b/a_fold"/>
</dbReference>
<dbReference type="InterPro" id="IPR036134">
    <property type="entry name" value="Crypto/Photolyase_FAD-like_sf"/>
</dbReference>
<dbReference type="PROSITE" id="PS00691">
    <property type="entry name" value="DNA_PHOTOLYASES_1_2"/>
    <property type="match status" value="1"/>
</dbReference>
<dbReference type="SUPFAM" id="SSF52425">
    <property type="entry name" value="Cryptochrome/photolyase, N-terminal domain"/>
    <property type="match status" value="1"/>
</dbReference>
<comment type="caution">
    <text evidence="8">The sequence shown here is derived from an EMBL/GenBank/DDBJ whole genome shotgun (WGS) entry which is preliminary data.</text>
</comment>
<keyword evidence="5 6" id="KW-0157">Chromophore</keyword>
<accession>A0ABW2IN09</accession>
<dbReference type="EMBL" id="JBHTBR010000005">
    <property type="protein sequence ID" value="MFC7292261.1"/>
    <property type="molecule type" value="Genomic_DNA"/>
</dbReference>
<evidence type="ECO:0000256" key="3">
    <source>
        <dbReference type="ARBA" id="ARBA00022630"/>
    </source>
</evidence>
<organism evidence="8 9">
    <name type="scientific">Hirschia litorea</name>
    <dbReference type="NCBI Taxonomy" id="1199156"/>
    <lineage>
        <taxon>Bacteria</taxon>
        <taxon>Pseudomonadati</taxon>
        <taxon>Pseudomonadota</taxon>
        <taxon>Alphaproteobacteria</taxon>
        <taxon>Hyphomonadales</taxon>
        <taxon>Hyphomonadaceae</taxon>
        <taxon>Hirschia</taxon>
    </lineage>
</organism>
<dbReference type="PANTHER" id="PTHR11455:SF9">
    <property type="entry name" value="CRYPTOCHROME CIRCADIAN CLOCK 5 ISOFORM X1"/>
    <property type="match status" value="1"/>
</dbReference>
<evidence type="ECO:0000256" key="6">
    <source>
        <dbReference type="RuleBase" id="RU004182"/>
    </source>
</evidence>
<name>A0ABW2IN09_9PROT</name>
<evidence type="ECO:0000256" key="4">
    <source>
        <dbReference type="ARBA" id="ARBA00022827"/>
    </source>
</evidence>
<dbReference type="InterPro" id="IPR006050">
    <property type="entry name" value="DNA_photolyase_N"/>
</dbReference>
<keyword evidence="3 6" id="KW-0285">Flavoprotein</keyword>
<comment type="cofactor">
    <cofactor evidence="1">
        <name>(6R)-5,10-methylene-5,6,7,8-tetrahydrofolate</name>
        <dbReference type="ChEBI" id="CHEBI:15636"/>
    </cofactor>
</comment>
<dbReference type="EC" id="4.1.99.3" evidence="8"/>
<evidence type="ECO:0000313" key="8">
    <source>
        <dbReference type="EMBL" id="MFC7292261.1"/>
    </source>
</evidence>
<dbReference type="InterPro" id="IPR036155">
    <property type="entry name" value="Crypto/Photolyase_N_sf"/>
</dbReference>
<dbReference type="Pfam" id="PF00875">
    <property type="entry name" value="DNA_photolyase"/>
    <property type="match status" value="1"/>
</dbReference>
<dbReference type="PROSITE" id="PS00394">
    <property type="entry name" value="DNA_PHOTOLYASES_1_1"/>
    <property type="match status" value="1"/>
</dbReference>
<sequence length="475" mass="54275">MNLCWFRQDLRLSDNPALRTAMRENSAVAVFILEETENQRQMGSACKAWLHKSLSNLKRDLEALNIPLILKRGDAREVLPQLAKDLKVENIYWNRRYDPKDVEVDRWIMERLNKDAKIADSLKANLLFEPWEIKSAGAGTPYKVFSPFWKAALKENGPAQSLPAPTKAQTMPDLGGVQSDQLSDWQLMPQSPDWSVSFWKDWEPGEAGVRKRLDTFLEMNLQGYGAQRDVPSKSHTSLLSPHLRFGEISPRQVWHGVHAYAGGELTKDAHKFLAELGWREFSHSILFYADDLAQKNWKPNFDAFAWQSDSHAFKAWTKGQTGYPLVDAGMRELWQTGCMHNRVRMVAASFLIKHLRIDWRDGEKWFWDTLVDACPANNPASWQWVAGSGADASPFFRIFNPIMQSQKFDAGGDYIRKWVPEISKLDDKSIHTPWDAPELVLKAADVRLGTTYPKPIVDHKAAREKALAAYKDLPN</sequence>
<keyword evidence="9" id="KW-1185">Reference proteome</keyword>
<reference evidence="9" key="1">
    <citation type="journal article" date="2019" name="Int. J. Syst. Evol. Microbiol.">
        <title>The Global Catalogue of Microorganisms (GCM) 10K type strain sequencing project: providing services to taxonomists for standard genome sequencing and annotation.</title>
        <authorList>
            <consortium name="The Broad Institute Genomics Platform"/>
            <consortium name="The Broad Institute Genome Sequencing Center for Infectious Disease"/>
            <person name="Wu L."/>
            <person name="Ma J."/>
        </authorList>
    </citation>
    <scope>NUCLEOTIDE SEQUENCE [LARGE SCALE GENOMIC DNA]</scope>
    <source>
        <strain evidence="9">CCUG 51308</strain>
    </source>
</reference>
<dbReference type="InterPro" id="IPR018394">
    <property type="entry name" value="DNA_photolyase_1_CS_C"/>
</dbReference>
<keyword evidence="4 6" id="KW-0274">FAD</keyword>
<dbReference type="Gene3D" id="3.40.50.620">
    <property type="entry name" value="HUPs"/>
    <property type="match status" value="1"/>
</dbReference>